<protein>
    <submittedName>
        <fullName evidence="1">Uncharacterized protein</fullName>
    </submittedName>
</protein>
<sequence>MGNGDIIFNKKTSTAIVKINQCCDWQGFMYNSKGWHYLCETMRQFGKNPGITYRDSILFAYYNNFQPVSLLDSLFYSSKNRKKLKSKCDPLPWEKAFHLEFKNNQHFGPSSNNFGEREFRRIKSVYKTMKRNGYRPEKYTDGYIRGYFLQKKEDYCFLVTGGQHRIAALAVLGQEHKKIIVKLQPGRKPVVNLKDVSKWPQVANGLYKREMAIKILKSYFRNTGRERAEKLGILKK</sequence>
<reference evidence="1 2" key="1">
    <citation type="submission" date="2016-10" db="EMBL/GenBank/DDBJ databases">
        <authorList>
            <person name="de Groot N.N."/>
        </authorList>
    </citation>
    <scope>NUCLEOTIDE SEQUENCE [LARGE SCALE GENOMIC DNA]</scope>
    <source>
        <strain evidence="1 2">CGMCC 1.7727</strain>
    </source>
</reference>
<keyword evidence="2" id="KW-1185">Reference proteome</keyword>
<evidence type="ECO:0000313" key="1">
    <source>
        <dbReference type="EMBL" id="SER65021.1"/>
    </source>
</evidence>
<name>A0A1H9QWN2_9BACI</name>
<dbReference type="RefSeq" id="WP_089740536.1">
    <property type="nucleotide sequence ID" value="NZ_FOGL01000007.1"/>
</dbReference>
<gene>
    <name evidence="1" type="ORF">SAMN04487944_107140</name>
</gene>
<evidence type="ECO:0000313" key="2">
    <source>
        <dbReference type="Proteomes" id="UP000199687"/>
    </source>
</evidence>
<dbReference type="OrthoDB" id="2865096at2"/>
<proteinExistence type="predicted"/>
<dbReference type="Proteomes" id="UP000199687">
    <property type="component" value="Unassembled WGS sequence"/>
</dbReference>
<dbReference type="EMBL" id="FOGL01000007">
    <property type="protein sequence ID" value="SER65021.1"/>
    <property type="molecule type" value="Genomic_DNA"/>
</dbReference>
<dbReference type="AlphaFoldDB" id="A0A1H9QWN2"/>
<organism evidence="1 2">
    <name type="scientific">Gracilibacillus ureilyticus</name>
    <dbReference type="NCBI Taxonomy" id="531814"/>
    <lineage>
        <taxon>Bacteria</taxon>
        <taxon>Bacillati</taxon>
        <taxon>Bacillota</taxon>
        <taxon>Bacilli</taxon>
        <taxon>Bacillales</taxon>
        <taxon>Bacillaceae</taxon>
        <taxon>Gracilibacillus</taxon>
    </lineage>
</organism>
<dbReference type="STRING" id="531814.SAMN04487944_107140"/>
<accession>A0A1H9QWN2</accession>